<keyword evidence="5 8" id="KW-0227">DNA damage</keyword>
<dbReference type="InterPro" id="IPR036217">
    <property type="entry name" value="MethylDNA_cys_MeTrfase_DNAb"/>
</dbReference>
<feature type="domain" description="Methylguanine DNA methyltransferase ribonuclease-like" evidence="10">
    <location>
        <begin position="40"/>
        <end position="115"/>
    </location>
</feature>
<keyword evidence="2 8" id="KW-0963">Cytoplasm</keyword>
<evidence type="ECO:0000259" key="9">
    <source>
        <dbReference type="Pfam" id="PF01035"/>
    </source>
</evidence>
<reference evidence="12" key="1">
    <citation type="journal article" date="2019" name="Int. J. Syst. Evol. Microbiol.">
        <title>The Global Catalogue of Microorganisms (GCM) 10K type strain sequencing project: providing services to taxonomists for standard genome sequencing and annotation.</title>
        <authorList>
            <consortium name="The Broad Institute Genomics Platform"/>
            <consortium name="The Broad Institute Genome Sequencing Center for Infectious Disease"/>
            <person name="Wu L."/>
            <person name="Ma J."/>
        </authorList>
    </citation>
    <scope>NUCLEOTIDE SEQUENCE [LARGE SCALE GENOMIC DNA]</scope>
    <source>
        <strain evidence="12">JCM 30346</strain>
    </source>
</reference>
<comment type="subcellular location">
    <subcellularLocation>
        <location evidence="8">Cytoplasm</location>
    </subcellularLocation>
</comment>
<dbReference type="InterPro" id="IPR036631">
    <property type="entry name" value="MGMT_N_sf"/>
</dbReference>
<dbReference type="PANTHER" id="PTHR10815:SF5">
    <property type="entry name" value="METHYLATED-DNA--PROTEIN-CYSTEINE METHYLTRANSFERASE"/>
    <property type="match status" value="1"/>
</dbReference>
<dbReference type="InterPro" id="IPR023546">
    <property type="entry name" value="MGMT"/>
</dbReference>
<dbReference type="InterPro" id="IPR008332">
    <property type="entry name" value="MethylG_MeTrfase_N"/>
</dbReference>
<dbReference type="EC" id="2.1.1.63" evidence="8"/>
<evidence type="ECO:0000256" key="3">
    <source>
        <dbReference type="ARBA" id="ARBA00022603"/>
    </source>
</evidence>
<comment type="function">
    <text evidence="8">Involved in the cellular defense against the biological effects of O6-methylguanine (O6-MeG) and O4-methylthymine (O4-MeT) in DNA. Repairs the methylated nucleobase in DNA by stoichiometrically transferring the methyl group to a cysteine residue in the enzyme. This is a suicide reaction: the enzyme is irreversibly inactivated.</text>
</comment>
<organism evidence="11 12">
    <name type="scientific">Sphaerisporangium aureirubrum</name>
    <dbReference type="NCBI Taxonomy" id="1544736"/>
    <lineage>
        <taxon>Bacteria</taxon>
        <taxon>Bacillati</taxon>
        <taxon>Actinomycetota</taxon>
        <taxon>Actinomycetes</taxon>
        <taxon>Streptosporangiales</taxon>
        <taxon>Streptosporangiaceae</taxon>
        <taxon>Sphaerisporangium</taxon>
    </lineage>
</organism>
<gene>
    <name evidence="11" type="ORF">ACFP1K_03675</name>
</gene>
<evidence type="ECO:0000259" key="10">
    <source>
        <dbReference type="Pfam" id="PF02870"/>
    </source>
</evidence>
<dbReference type="EMBL" id="JBHSRF010000003">
    <property type="protein sequence ID" value="MFC6080243.1"/>
    <property type="molecule type" value="Genomic_DNA"/>
</dbReference>
<evidence type="ECO:0000256" key="1">
    <source>
        <dbReference type="ARBA" id="ARBA00001286"/>
    </source>
</evidence>
<evidence type="ECO:0000256" key="8">
    <source>
        <dbReference type="HAMAP-Rule" id="MF_00772"/>
    </source>
</evidence>
<comment type="miscellaneous">
    <text evidence="8">This enzyme catalyzes only one turnover and therefore is not strictly catalytic. According to one definition, an enzyme is a biocatalyst that acts repeatedly and over many reaction cycles.</text>
</comment>
<protein>
    <recommendedName>
        <fullName evidence="8">Methylated-DNA--protein-cysteine methyltransferase</fullName>
        <ecNumber evidence="8">2.1.1.63</ecNumber>
    </recommendedName>
    <alternativeName>
        <fullName evidence="8">6-O-methylguanine-DNA methyltransferase</fullName>
        <shortName evidence="8">MGMT</shortName>
    </alternativeName>
    <alternativeName>
        <fullName evidence="8">O-6-methylguanine-DNA-alkyltransferase</fullName>
    </alternativeName>
</protein>
<keyword evidence="6 8" id="KW-0234">DNA repair</keyword>
<accession>A0ABW1NB97</accession>
<evidence type="ECO:0000256" key="6">
    <source>
        <dbReference type="ARBA" id="ARBA00023204"/>
    </source>
</evidence>
<sequence>MTTAPDDLFASLPGRDAPALARLHAALAERAQRDGVLDVAYRTLDTPVGNLLLAATAEGLVKVAYAVQDHDAVLRGLAGDISPRVLRAPRRLDETSRQLEDYFAGRRTRFELPLDWRLAKGFRQQVLSHLREIAYGRTESYAEVAAATGSPRAVRAVGTACAANPLPVVVPCHRVIRSDGTPGGYVGGPGAKRALLTLEATL</sequence>
<comment type="catalytic activity">
    <reaction evidence="7 8">
        <text>a 6-O-methyl-2'-deoxyguanosine in DNA + L-cysteinyl-[protein] = S-methyl-L-cysteinyl-[protein] + a 2'-deoxyguanosine in DNA</text>
        <dbReference type="Rhea" id="RHEA:24000"/>
        <dbReference type="Rhea" id="RHEA-COMP:10131"/>
        <dbReference type="Rhea" id="RHEA-COMP:10132"/>
        <dbReference type="Rhea" id="RHEA-COMP:11367"/>
        <dbReference type="Rhea" id="RHEA-COMP:11368"/>
        <dbReference type="ChEBI" id="CHEBI:29950"/>
        <dbReference type="ChEBI" id="CHEBI:82612"/>
        <dbReference type="ChEBI" id="CHEBI:85445"/>
        <dbReference type="ChEBI" id="CHEBI:85448"/>
        <dbReference type="EC" id="2.1.1.63"/>
    </reaction>
</comment>
<comment type="caution">
    <text evidence="11">The sequence shown here is derived from an EMBL/GenBank/DDBJ whole genome shotgun (WGS) entry which is preliminary data.</text>
</comment>
<dbReference type="InterPro" id="IPR036388">
    <property type="entry name" value="WH-like_DNA-bd_sf"/>
</dbReference>
<dbReference type="PROSITE" id="PS00374">
    <property type="entry name" value="MGMT"/>
    <property type="match status" value="1"/>
</dbReference>
<evidence type="ECO:0000256" key="5">
    <source>
        <dbReference type="ARBA" id="ARBA00022763"/>
    </source>
</evidence>
<dbReference type="Gene3D" id="3.30.160.70">
    <property type="entry name" value="Methylated DNA-protein cysteine methyltransferase domain"/>
    <property type="match status" value="1"/>
</dbReference>
<keyword evidence="12" id="KW-1185">Reference proteome</keyword>
<proteinExistence type="inferred from homology"/>
<dbReference type="Pfam" id="PF01035">
    <property type="entry name" value="DNA_binding_1"/>
    <property type="match status" value="1"/>
</dbReference>
<dbReference type="Pfam" id="PF02870">
    <property type="entry name" value="Methyltransf_1N"/>
    <property type="match status" value="1"/>
</dbReference>
<dbReference type="SUPFAM" id="SSF46767">
    <property type="entry name" value="Methylated DNA-protein cysteine methyltransferase, C-terminal domain"/>
    <property type="match status" value="1"/>
</dbReference>
<dbReference type="GO" id="GO:0032259">
    <property type="term" value="P:methylation"/>
    <property type="evidence" value="ECO:0007669"/>
    <property type="project" value="UniProtKB-KW"/>
</dbReference>
<dbReference type="InterPro" id="IPR014048">
    <property type="entry name" value="MethylDNA_cys_MeTrfase_DNA-bd"/>
</dbReference>
<dbReference type="Gene3D" id="1.10.10.10">
    <property type="entry name" value="Winged helix-like DNA-binding domain superfamily/Winged helix DNA-binding domain"/>
    <property type="match status" value="1"/>
</dbReference>
<dbReference type="PANTHER" id="PTHR10815">
    <property type="entry name" value="METHYLATED-DNA--PROTEIN-CYSTEINE METHYLTRANSFERASE"/>
    <property type="match status" value="1"/>
</dbReference>
<comment type="similarity">
    <text evidence="8">Belongs to the MGMT family.</text>
</comment>
<evidence type="ECO:0000256" key="4">
    <source>
        <dbReference type="ARBA" id="ARBA00022679"/>
    </source>
</evidence>
<evidence type="ECO:0000256" key="2">
    <source>
        <dbReference type="ARBA" id="ARBA00022490"/>
    </source>
</evidence>
<dbReference type="GO" id="GO:0003908">
    <property type="term" value="F:methylated-DNA-[protein]-cysteine S-methyltransferase activity"/>
    <property type="evidence" value="ECO:0007669"/>
    <property type="project" value="UniProtKB-EC"/>
</dbReference>
<evidence type="ECO:0000313" key="12">
    <source>
        <dbReference type="Proteomes" id="UP001596137"/>
    </source>
</evidence>
<feature type="active site" description="Nucleophile; methyl group acceptor" evidence="8">
    <location>
        <position position="172"/>
    </location>
</feature>
<dbReference type="Proteomes" id="UP001596137">
    <property type="component" value="Unassembled WGS sequence"/>
</dbReference>
<dbReference type="NCBIfam" id="TIGR00589">
    <property type="entry name" value="ogt"/>
    <property type="match status" value="1"/>
</dbReference>
<feature type="domain" description="Methylated-DNA-[protein]-cysteine S-methyltransferase DNA binding" evidence="9">
    <location>
        <begin position="122"/>
        <end position="200"/>
    </location>
</feature>
<dbReference type="CDD" id="cd06445">
    <property type="entry name" value="ATase"/>
    <property type="match status" value="1"/>
</dbReference>
<dbReference type="HAMAP" id="MF_00772">
    <property type="entry name" value="OGT"/>
    <property type="match status" value="1"/>
</dbReference>
<evidence type="ECO:0000256" key="7">
    <source>
        <dbReference type="ARBA" id="ARBA00049348"/>
    </source>
</evidence>
<dbReference type="InterPro" id="IPR001497">
    <property type="entry name" value="MethylDNA_cys_MeTrfase_AS"/>
</dbReference>
<dbReference type="RefSeq" id="WP_380747018.1">
    <property type="nucleotide sequence ID" value="NZ_JBHSRF010000003.1"/>
</dbReference>
<keyword evidence="4 8" id="KW-0808">Transferase</keyword>
<comment type="catalytic activity">
    <reaction evidence="1 8">
        <text>a 4-O-methyl-thymidine in DNA + L-cysteinyl-[protein] = a thymidine in DNA + S-methyl-L-cysteinyl-[protein]</text>
        <dbReference type="Rhea" id="RHEA:53428"/>
        <dbReference type="Rhea" id="RHEA-COMP:10131"/>
        <dbReference type="Rhea" id="RHEA-COMP:10132"/>
        <dbReference type="Rhea" id="RHEA-COMP:13555"/>
        <dbReference type="Rhea" id="RHEA-COMP:13556"/>
        <dbReference type="ChEBI" id="CHEBI:29950"/>
        <dbReference type="ChEBI" id="CHEBI:82612"/>
        <dbReference type="ChEBI" id="CHEBI:137386"/>
        <dbReference type="ChEBI" id="CHEBI:137387"/>
        <dbReference type="EC" id="2.1.1.63"/>
    </reaction>
</comment>
<dbReference type="SUPFAM" id="SSF53155">
    <property type="entry name" value="Methylated DNA-protein cysteine methyltransferase domain"/>
    <property type="match status" value="1"/>
</dbReference>
<keyword evidence="3 8" id="KW-0489">Methyltransferase</keyword>
<evidence type="ECO:0000313" key="11">
    <source>
        <dbReference type="EMBL" id="MFC6080243.1"/>
    </source>
</evidence>
<name>A0ABW1NB97_9ACTN</name>